<dbReference type="Pfam" id="PF03167">
    <property type="entry name" value="UDG"/>
    <property type="match status" value="1"/>
</dbReference>
<dbReference type="PANTHER" id="PTHR12159:SF9">
    <property type="entry name" value="G_T MISMATCH-SPECIFIC THYMINE DNA GLYCOSYLASE"/>
    <property type="match status" value="1"/>
</dbReference>
<evidence type="ECO:0000313" key="5">
    <source>
        <dbReference type="EMBL" id="QNB45472.1"/>
    </source>
</evidence>
<proteinExistence type="predicted"/>
<dbReference type="GO" id="GO:0004844">
    <property type="term" value="F:uracil DNA N-glycosylase activity"/>
    <property type="evidence" value="ECO:0007669"/>
    <property type="project" value="TreeGrafter"/>
</dbReference>
<keyword evidence="1" id="KW-0227">DNA damage</keyword>
<dbReference type="GO" id="GO:0008263">
    <property type="term" value="F:pyrimidine-specific mismatch base pair DNA N-glycosylase activity"/>
    <property type="evidence" value="ECO:0007669"/>
    <property type="project" value="TreeGrafter"/>
</dbReference>
<evidence type="ECO:0000256" key="2">
    <source>
        <dbReference type="ARBA" id="ARBA00022801"/>
    </source>
</evidence>
<dbReference type="SMART" id="SM00986">
    <property type="entry name" value="UDG"/>
    <property type="match status" value="1"/>
</dbReference>
<dbReference type="Proteomes" id="UP000515847">
    <property type="component" value="Chromosome"/>
</dbReference>
<dbReference type="OrthoDB" id="9799921at2"/>
<protein>
    <submittedName>
        <fullName evidence="5">Mismatch-specific DNA-glycosylase</fullName>
    </submittedName>
</protein>
<dbReference type="Gene3D" id="3.40.470.10">
    <property type="entry name" value="Uracil-DNA glycosylase-like domain"/>
    <property type="match status" value="1"/>
</dbReference>
<dbReference type="InterPro" id="IPR036895">
    <property type="entry name" value="Uracil-DNA_glycosylase-like_sf"/>
</dbReference>
<keyword evidence="2" id="KW-0378">Hydrolase</keyword>
<evidence type="ECO:0000256" key="3">
    <source>
        <dbReference type="ARBA" id="ARBA00023204"/>
    </source>
</evidence>
<dbReference type="InterPro" id="IPR005122">
    <property type="entry name" value="Uracil-DNA_glycosylase-like"/>
</dbReference>
<accession>A0A7G6E068</accession>
<evidence type="ECO:0000259" key="4">
    <source>
        <dbReference type="SMART" id="SM00986"/>
    </source>
</evidence>
<dbReference type="SMART" id="SM00987">
    <property type="entry name" value="UreE_C"/>
    <property type="match status" value="1"/>
</dbReference>
<sequence>MILLMDILPDVLKPGLKVVFCGMAVGNRSAAIGAYYAGRGNQFWAVLYRIGLTPRQLQPQEYRILLNYGIGLTDLVKKASGNDNTLKKEVFNIAGLRQRLEKASPKVVVFNGKRAAMEFLGRPVKYGLQPERVGSSAVFVLPSTSGAARAYWNEQYWLELAEYVGRYDKQGHYTSPE</sequence>
<reference evidence="5 6" key="1">
    <citation type="journal article" date="2019" name="Front. Microbiol.">
        <title>Thermoanaerosceptrum fracticalcis gen. nov. sp. nov., a Novel Fumarate-Fermenting Microorganism From a Deep Fractured Carbonate Aquifer of the US Great Basin.</title>
        <authorList>
            <person name="Hamilton-Brehm S.D."/>
            <person name="Stewart L.E."/>
            <person name="Zavarin M."/>
            <person name="Caldwell M."/>
            <person name="Lawson P.A."/>
            <person name="Onstott T.C."/>
            <person name="Grzymski J."/>
            <person name="Neveux I."/>
            <person name="Lollar B.S."/>
            <person name="Russell C.E."/>
            <person name="Moser D.P."/>
        </authorList>
    </citation>
    <scope>NUCLEOTIDE SEQUENCE [LARGE SCALE GENOMIC DNA]</scope>
    <source>
        <strain evidence="5 6">DRI-13</strain>
    </source>
</reference>
<dbReference type="AlphaFoldDB" id="A0A7G6E068"/>
<dbReference type="PANTHER" id="PTHR12159">
    <property type="entry name" value="G/T AND G/U MISMATCH-SPECIFIC DNA GLYCOSYLASE"/>
    <property type="match status" value="1"/>
</dbReference>
<feature type="domain" description="Uracil-DNA glycosylase-like" evidence="4">
    <location>
        <begin position="9"/>
        <end position="164"/>
    </location>
</feature>
<dbReference type="EMBL" id="CP045798">
    <property type="protein sequence ID" value="QNB45472.1"/>
    <property type="molecule type" value="Genomic_DNA"/>
</dbReference>
<dbReference type="SUPFAM" id="SSF52141">
    <property type="entry name" value="Uracil-DNA glycosylase-like"/>
    <property type="match status" value="1"/>
</dbReference>
<keyword evidence="3" id="KW-0234">DNA repair</keyword>
<dbReference type="CDD" id="cd10028">
    <property type="entry name" value="UDG-F2_TDG_MUG"/>
    <property type="match status" value="1"/>
</dbReference>
<evidence type="ECO:0000313" key="6">
    <source>
        <dbReference type="Proteomes" id="UP000515847"/>
    </source>
</evidence>
<name>A0A7G6E068_THEFR</name>
<dbReference type="KEGG" id="tfr:BR63_03555"/>
<organism evidence="5 6">
    <name type="scientific">Thermanaerosceptrum fracticalcis</name>
    <dbReference type="NCBI Taxonomy" id="1712410"/>
    <lineage>
        <taxon>Bacteria</taxon>
        <taxon>Bacillati</taxon>
        <taxon>Bacillota</taxon>
        <taxon>Clostridia</taxon>
        <taxon>Eubacteriales</taxon>
        <taxon>Peptococcaceae</taxon>
        <taxon>Thermanaerosceptrum</taxon>
    </lineage>
</organism>
<dbReference type="InterPro" id="IPR015637">
    <property type="entry name" value="MUG/TDG"/>
</dbReference>
<evidence type="ECO:0000256" key="1">
    <source>
        <dbReference type="ARBA" id="ARBA00022763"/>
    </source>
</evidence>
<gene>
    <name evidence="5" type="ORF">BR63_03555</name>
</gene>
<keyword evidence="6" id="KW-1185">Reference proteome</keyword>
<dbReference type="GO" id="GO:0006285">
    <property type="term" value="P:base-excision repair, AP site formation"/>
    <property type="evidence" value="ECO:0007669"/>
    <property type="project" value="InterPro"/>
</dbReference>